<dbReference type="PANTHER" id="PTHR19136">
    <property type="entry name" value="MOLYBDENUM COFACTOR GUANYLYLTRANSFERASE"/>
    <property type="match status" value="1"/>
</dbReference>
<dbReference type="PANTHER" id="PTHR19136:SF81">
    <property type="entry name" value="MOLYBDENUM COFACTOR GUANYLYLTRANSFERASE"/>
    <property type="match status" value="1"/>
</dbReference>
<dbReference type="RefSeq" id="WP_190404615.1">
    <property type="nucleotide sequence ID" value="NZ_JACJQB010000052.1"/>
</dbReference>
<dbReference type="GO" id="GO:0016779">
    <property type="term" value="F:nucleotidyltransferase activity"/>
    <property type="evidence" value="ECO:0007669"/>
    <property type="project" value="UniProtKB-KW"/>
</dbReference>
<comment type="caution">
    <text evidence="8">Lacks conserved residue(s) required for the propagation of feature annotation.</text>
</comment>
<evidence type="ECO:0000256" key="5">
    <source>
        <dbReference type="ARBA" id="ARBA00022842"/>
    </source>
</evidence>
<name>A0ABR8A211_9CYAN</name>
<dbReference type="Gene3D" id="3.90.550.10">
    <property type="entry name" value="Spore Coat Polysaccharide Biosynthesis Protein SpsA, Chain A"/>
    <property type="match status" value="1"/>
</dbReference>
<comment type="caution">
    <text evidence="10">The sequence shown here is derived from an EMBL/GenBank/DDBJ whole genome shotgun (WGS) entry which is preliminary data.</text>
</comment>
<comment type="cofactor">
    <cofactor evidence="8">
        <name>Mg(2+)</name>
        <dbReference type="ChEBI" id="CHEBI:18420"/>
    </cofactor>
</comment>
<feature type="binding site" evidence="8">
    <location>
        <begin position="8"/>
        <end position="10"/>
    </location>
    <ligand>
        <name>GTP</name>
        <dbReference type="ChEBI" id="CHEBI:37565"/>
    </ligand>
</feature>
<keyword evidence="4 8" id="KW-0547">Nucleotide-binding</keyword>
<proteinExistence type="inferred from homology"/>
<feature type="binding site" evidence="8">
    <location>
        <position position="104"/>
    </location>
    <ligand>
        <name>GTP</name>
        <dbReference type="ChEBI" id="CHEBI:37565"/>
    </ligand>
</feature>
<keyword evidence="5 8" id="KW-0460">Magnesium</keyword>
<feature type="domain" description="MobA-like NTP transferase" evidence="9">
    <location>
        <begin position="6"/>
        <end position="173"/>
    </location>
</feature>
<dbReference type="InterPro" id="IPR029044">
    <property type="entry name" value="Nucleotide-diphossugar_trans"/>
</dbReference>
<keyword evidence="2 8" id="KW-0808">Transferase</keyword>
<dbReference type="SUPFAM" id="SSF53448">
    <property type="entry name" value="Nucleotide-diphospho-sugar transferases"/>
    <property type="match status" value="1"/>
</dbReference>
<comment type="subcellular location">
    <subcellularLocation>
        <location evidence="8">Cytoplasm</location>
    </subcellularLocation>
</comment>
<dbReference type="NCBIfam" id="NF002741">
    <property type="entry name" value="PRK02726.1"/>
    <property type="match status" value="1"/>
</dbReference>
<gene>
    <name evidence="8" type="primary">mobA</name>
    <name evidence="10" type="ORF">H6F41_16845</name>
</gene>
<keyword evidence="6 8" id="KW-0342">GTP-binding</keyword>
<evidence type="ECO:0000313" key="11">
    <source>
        <dbReference type="Proteomes" id="UP000642094"/>
    </source>
</evidence>
<dbReference type="Proteomes" id="UP000642094">
    <property type="component" value="Unassembled WGS sequence"/>
</dbReference>
<dbReference type="HAMAP" id="MF_00316">
    <property type="entry name" value="MobA"/>
    <property type="match status" value="1"/>
</dbReference>
<feature type="binding site" evidence="8">
    <location>
        <position position="74"/>
    </location>
    <ligand>
        <name>GTP</name>
        <dbReference type="ChEBI" id="CHEBI:37565"/>
    </ligand>
</feature>
<evidence type="ECO:0000313" key="10">
    <source>
        <dbReference type="EMBL" id="MBD2189800.1"/>
    </source>
</evidence>
<feature type="binding site" evidence="8">
    <location>
        <position position="20"/>
    </location>
    <ligand>
        <name>GTP</name>
        <dbReference type="ChEBI" id="CHEBI:37565"/>
    </ligand>
</feature>
<comment type="similarity">
    <text evidence="8">Belongs to the MobA family.</text>
</comment>
<feature type="binding site" evidence="8">
    <location>
        <position position="104"/>
    </location>
    <ligand>
        <name>Mg(2+)</name>
        <dbReference type="ChEBI" id="CHEBI:18420"/>
    </ligand>
</feature>
<evidence type="ECO:0000256" key="7">
    <source>
        <dbReference type="ARBA" id="ARBA00023150"/>
    </source>
</evidence>
<sequence length="214" mass="23815">MKIITIVLSGGKSSRMGKDKALLTIDGETLLSRTCRIGLAISDQVIVVAKSQEQYDLAIAKNLENPQNIQLLIDQQFAGALIGFWQGLQAISNPPDWILLMACDLPNLQADILQSWAKNLAELPKTAIAVLPRYQDESAQKQWEPLCGFYRWQCRNSLTQFMESGGRSFQKWLSNQEVVEIGNVPLAMLNNCNTPSDFQAIQSPNQEASQEAHP</sequence>
<dbReference type="EC" id="2.7.7.77" evidence="8"/>
<dbReference type="Pfam" id="PF12804">
    <property type="entry name" value="NTP_transf_3"/>
    <property type="match status" value="1"/>
</dbReference>
<dbReference type="InterPro" id="IPR025877">
    <property type="entry name" value="MobA-like_NTP_Trfase"/>
</dbReference>
<keyword evidence="11" id="KW-1185">Reference proteome</keyword>
<dbReference type="CDD" id="cd02503">
    <property type="entry name" value="MobA"/>
    <property type="match status" value="1"/>
</dbReference>
<comment type="catalytic activity">
    <reaction evidence="8">
        <text>Mo-molybdopterin + GTP + H(+) = Mo-molybdopterin guanine dinucleotide + diphosphate</text>
        <dbReference type="Rhea" id="RHEA:34243"/>
        <dbReference type="ChEBI" id="CHEBI:15378"/>
        <dbReference type="ChEBI" id="CHEBI:33019"/>
        <dbReference type="ChEBI" id="CHEBI:37565"/>
        <dbReference type="ChEBI" id="CHEBI:71302"/>
        <dbReference type="ChEBI" id="CHEBI:71310"/>
        <dbReference type="EC" id="2.7.7.77"/>
    </reaction>
</comment>
<accession>A0ABR8A211</accession>
<evidence type="ECO:0000256" key="8">
    <source>
        <dbReference type="HAMAP-Rule" id="MF_00316"/>
    </source>
</evidence>
<evidence type="ECO:0000256" key="1">
    <source>
        <dbReference type="ARBA" id="ARBA00022490"/>
    </source>
</evidence>
<keyword evidence="7 8" id="KW-0501">Molybdenum cofactor biosynthesis</keyword>
<evidence type="ECO:0000256" key="6">
    <source>
        <dbReference type="ARBA" id="ARBA00023134"/>
    </source>
</evidence>
<keyword evidence="1 8" id="KW-0963">Cytoplasm</keyword>
<evidence type="ECO:0000259" key="9">
    <source>
        <dbReference type="Pfam" id="PF12804"/>
    </source>
</evidence>
<evidence type="ECO:0000256" key="4">
    <source>
        <dbReference type="ARBA" id="ARBA00022741"/>
    </source>
</evidence>
<organism evidence="10 11">
    <name type="scientific">Pseudanabaena mucicola FACHB-723</name>
    <dbReference type="NCBI Taxonomy" id="2692860"/>
    <lineage>
        <taxon>Bacteria</taxon>
        <taxon>Bacillati</taxon>
        <taxon>Cyanobacteriota</taxon>
        <taxon>Cyanophyceae</taxon>
        <taxon>Pseudanabaenales</taxon>
        <taxon>Pseudanabaenaceae</taxon>
        <taxon>Pseudanabaena</taxon>
    </lineage>
</organism>
<keyword evidence="3 8" id="KW-0479">Metal-binding</keyword>
<comment type="function">
    <text evidence="8">Transfers a GMP moiety from GTP to Mo-molybdopterin (Mo-MPT) cofactor (Moco or molybdenum cofactor) to form Mo-molybdopterin guanine dinucleotide (Mo-MGD) cofactor.</text>
</comment>
<protein>
    <recommendedName>
        <fullName evidence="8">Probable molybdenum cofactor guanylyltransferase</fullName>
        <shortName evidence="8">MoCo guanylyltransferase</shortName>
        <ecNumber evidence="8">2.7.7.77</ecNumber>
    </recommendedName>
    <alternativeName>
        <fullName evidence="8">GTP:molybdopterin guanylyltransferase</fullName>
    </alternativeName>
    <alternativeName>
        <fullName evidence="8">Mo-MPT guanylyltransferase</fullName>
    </alternativeName>
    <alternativeName>
        <fullName evidence="8">Molybdopterin guanylyltransferase</fullName>
    </alternativeName>
    <alternativeName>
        <fullName evidence="8">Molybdopterin-guanine dinucleotide synthase</fullName>
        <shortName evidence="8">MGD synthase</shortName>
    </alternativeName>
</protein>
<evidence type="ECO:0000256" key="2">
    <source>
        <dbReference type="ARBA" id="ARBA00022679"/>
    </source>
</evidence>
<comment type="domain">
    <text evidence="8">The N-terminal domain determines nucleotide recognition and specific binding, while the C-terminal domain determines the specific binding to the target protein.</text>
</comment>
<reference evidence="10 11" key="1">
    <citation type="journal article" date="2020" name="ISME J.">
        <title>Comparative genomics reveals insights into cyanobacterial evolution and habitat adaptation.</title>
        <authorList>
            <person name="Chen M.Y."/>
            <person name="Teng W.K."/>
            <person name="Zhao L."/>
            <person name="Hu C.X."/>
            <person name="Zhou Y.K."/>
            <person name="Han B.P."/>
            <person name="Song L.R."/>
            <person name="Shu W.S."/>
        </authorList>
    </citation>
    <scope>NUCLEOTIDE SEQUENCE [LARGE SCALE GENOMIC DNA]</scope>
    <source>
        <strain evidence="10 11">FACHB-723</strain>
    </source>
</reference>
<keyword evidence="10" id="KW-0548">Nucleotidyltransferase</keyword>
<evidence type="ECO:0000256" key="3">
    <source>
        <dbReference type="ARBA" id="ARBA00022723"/>
    </source>
</evidence>
<dbReference type="EMBL" id="JACJQB010000052">
    <property type="protein sequence ID" value="MBD2189800.1"/>
    <property type="molecule type" value="Genomic_DNA"/>
</dbReference>
<dbReference type="InterPro" id="IPR013482">
    <property type="entry name" value="Molybde_CF_guanTrfase"/>
</dbReference>